<dbReference type="CDD" id="cd22770">
    <property type="entry name" value="OTU_OTUD3"/>
    <property type="match status" value="1"/>
</dbReference>
<keyword evidence="11" id="KW-0539">Nucleus</keyword>
<comment type="catalytic activity">
    <reaction evidence="1">
        <text>Thiol-dependent hydrolysis of ester, thioester, amide, peptide and isopeptide bonds formed by the C-terminal Gly of ubiquitin (a 76-residue protein attached to proteins as an intracellular targeting signal).</text>
        <dbReference type="EC" id="3.4.19.12"/>
    </reaction>
</comment>
<dbReference type="EC" id="3.4.19.12" evidence="4"/>
<dbReference type="GO" id="GO:0005737">
    <property type="term" value="C:cytoplasm"/>
    <property type="evidence" value="ECO:0007669"/>
    <property type="project" value="UniProtKB-SubCell"/>
</dbReference>
<evidence type="ECO:0000256" key="7">
    <source>
        <dbReference type="ARBA" id="ARBA00022786"/>
    </source>
</evidence>
<keyword evidence="9" id="KW-0788">Thiol protease</keyword>
<evidence type="ECO:0000256" key="11">
    <source>
        <dbReference type="ARBA" id="ARBA00023242"/>
    </source>
</evidence>
<keyword evidence="8" id="KW-0378">Hydrolase</keyword>
<dbReference type="Pfam" id="PF02338">
    <property type="entry name" value="OTU"/>
    <property type="match status" value="1"/>
</dbReference>
<gene>
    <name evidence="16" type="ORF">SKAU_G00110250</name>
</gene>
<evidence type="ECO:0000256" key="12">
    <source>
        <dbReference type="ARBA" id="ARBA00059041"/>
    </source>
</evidence>
<feature type="region of interest" description="Disordered" evidence="14">
    <location>
        <begin position="1"/>
        <end position="45"/>
    </location>
</feature>
<dbReference type="InterPro" id="IPR003323">
    <property type="entry name" value="OTU_dom"/>
</dbReference>
<dbReference type="InterPro" id="IPR050704">
    <property type="entry name" value="Peptidase_C85-like"/>
</dbReference>
<evidence type="ECO:0000256" key="4">
    <source>
        <dbReference type="ARBA" id="ARBA00012759"/>
    </source>
</evidence>
<feature type="compositionally biased region" description="Basic residues" evidence="14">
    <location>
        <begin position="308"/>
        <end position="322"/>
    </location>
</feature>
<dbReference type="SUPFAM" id="SSF54001">
    <property type="entry name" value="Cysteine proteinases"/>
    <property type="match status" value="1"/>
</dbReference>
<evidence type="ECO:0000256" key="3">
    <source>
        <dbReference type="ARBA" id="ARBA00004496"/>
    </source>
</evidence>
<dbReference type="GO" id="GO:0004843">
    <property type="term" value="F:cysteine-type deubiquitinase activity"/>
    <property type="evidence" value="ECO:0007669"/>
    <property type="project" value="UniProtKB-EC"/>
</dbReference>
<feature type="compositionally biased region" description="Basic and acidic residues" evidence="14">
    <location>
        <begin position="14"/>
        <end position="41"/>
    </location>
</feature>
<dbReference type="InterPro" id="IPR038765">
    <property type="entry name" value="Papain-like_cys_pep_sf"/>
</dbReference>
<dbReference type="FunFam" id="3.90.70.80:FF:000005">
    <property type="entry name" value="OTU domain-containing protein 3"/>
    <property type="match status" value="1"/>
</dbReference>
<dbReference type="PANTHER" id="PTHR12419:SF7">
    <property type="entry name" value="OTU DOMAIN-CONTAINING PROTEIN 3"/>
    <property type="match status" value="1"/>
</dbReference>
<dbReference type="GO" id="GO:0050821">
    <property type="term" value="P:protein stabilization"/>
    <property type="evidence" value="ECO:0007669"/>
    <property type="project" value="TreeGrafter"/>
</dbReference>
<evidence type="ECO:0000256" key="6">
    <source>
        <dbReference type="ARBA" id="ARBA00022670"/>
    </source>
</evidence>
<dbReference type="EMBL" id="JAINUF010000003">
    <property type="protein sequence ID" value="KAJ8370997.1"/>
    <property type="molecule type" value="Genomic_DNA"/>
</dbReference>
<evidence type="ECO:0000256" key="13">
    <source>
        <dbReference type="ARBA" id="ARBA00074859"/>
    </source>
</evidence>
<dbReference type="Proteomes" id="UP001152622">
    <property type="component" value="Chromosome 3"/>
</dbReference>
<dbReference type="GO" id="GO:0005634">
    <property type="term" value="C:nucleus"/>
    <property type="evidence" value="ECO:0007669"/>
    <property type="project" value="UniProtKB-SubCell"/>
</dbReference>
<dbReference type="GO" id="GO:0006508">
    <property type="term" value="P:proteolysis"/>
    <property type="evidence" value="ECO:0007669"/>
    <property type="project" value="UniProtKB-KW"/>
</dbReference>
<evidence type="ECO:0000256" key="5">
    <source>
        <dbReference type="ARBA" id="ARBA00022490"/>
    </source>
</evidence>
<dbReference type="PROSITE" id="PS50802">
    <property type="entry name" value="OTU"/>
    <property type="match status" value="1"/>
</dbReference>
<dbReference type="GO" id="GO:0071108">
    <property type="term" value="P:protein K48-linked deubiquitination"/>
    <property type="evidence" value="ECO:0007669"/>
    <property type="project" value="TreeGrafter"/>
</dbReference>
<sequence>MSRKQSGKLVRGNRKYDVERKRDEKAVRRALAKDRRNRPQGDDEGAEFISFTNQLQALGLKLREVPGDGNCLFRSLGDQLEGHARGHLQLRQETAQYMQSHRHDFEPFVEDEVPFTQHLSNLSQPGTFAGNDAIVAFARSQQLRVVIHQLNAPLWEINGSEKPVCRELHIAYRYGDHYDSVRPIGDNSENPTQLRTENLNRSRGQGEPGRPGDRRNVPSPALPEEDDLILHCLEAQSAPGRGDGDSCSQLSATLPHSAAEQLEPAPSVTVYPSQGEESGTCPSDPATLTECSDIKPPEEGSVSQRPKMTNRQRKEHQRIEKKKRQEERHRQKVLQSRVPQDQNQNSAEPVTLVPALGTLSI</sequence>
<dbReference type="PANTHER" id="PTHR12419">
    <property type="entry name" value="OTU DOMAIN CONTAINING PROTEIN"/>
    <property type="match status" value="1"/>
</dbReference>
<comment type="caution">
    <text evidence="16">The sequence shown here is derived from an EMBL/GenBank/DDBJ whole genome shotgun (WGS) entry which is preliminary data.</text>
</comment>
<evidence type="ECO:0000256" key="8">
    <source>
        <dbReference type="ARBA" id="ARBA00022801"/>
    </source>
</evidence>
<proteinExistence type="predicted"/>
<evidence type="ECO:0000256" key="9">
    <source>
        <dbReference type="ARBA" id="ARBA00022807"/>
    </source>
</evidence>
<dbReference type="GO" id="GO:1990167">
    <property type="term" value="P:protein K27-linked deubiquitination"/>
    <property type="evidence" value="ECO:0007669"/>
    <property type="project" value="TreeGrafter"/>
</dbReference>
<keyword evidence="7" id="KW-0833">Ubl conjugation pathway</keyword>
<dbReference type="GO" id="GO:0044313">
    <property type="term" value="P:protein K6-linked deubiquitination"/>
    <property type="evidence" value="ECO:0007669"/>
    <property type="project" value="TreeGrafter"/>
</dbReference>
<feature type="region of interest" description="Disordered" evidence="14">
    <location>
        <begin position="258"/>
        <end position="361"/>
    </location>
</feature>
<evidence type="ECO:0000256" key="1">
    <source>
        <dbReference type="ARBA" id="ARBA00000707"/>
    </source>
</evidence>
<evidence type="ECO:0000256" key="10">
    <source>
        <dbReference type="ARBA" id="ARBA00022990"/>
    </source>
</evidence>
<accession>A0A9Q1J797</accession>
<feature type="region of interest" description="Disordered" evidence="14">
    <location>
        <begin position="179"/>
        <end position="222"/>
    </location>
</feature>
<feature type="compositionally biased region" description="Polar residues" evidence="14">
    <location>
        <begin position="187"/>
        <end position="203"/>
    </location>
</feature>
<dbReference type="AlphaFoldDB" id="A0A9Q1J797"/>
<protein>
    <recommendedName>
        <fullName evidence="13">OTU domain-containing protein 3</fullName>
        <ecNumber evidence="4">3.4.19.12</ecNumber>
    </recommendedName>
</protein>
<dbReference type="OrthoDB" id="415023at2759"/>
<reference evidence="16" key="1">
    <citation type="journal article" date="2023" name="Science">
        <title>Genome structures resolve the early diversification of teleost fishes.</title>
        <authorList>
            <person name="Parey E."/>
            <person name="Louis A."/>
            <person name="Montfort J."/>
            <person name="Bouchez O."/>
            <person name="Roques C."/>
            <person name="Iampietro C."/>
            <person name="Lluch J."/>
            <person name="Castinel A."/>
            <person name="Donnadieu C."/>
            <person name="Desvignes T."/>
            <person name="Floi Bucao C."/>
            <person name="Jouanno E."/>
            <person name="Wen M."/>
            <person name="Mejri S."/>
            <person name="Dirks R."/>
            <person name="Jansen H."/>
            <person name="Henkel C."/>
            <person name="Chen W.J."/>
            <person name="Zahm M."/>
            <person name="Cabau C."/>
            <person name="Klopp C."/>
            <person name="Thompson A.W."/>
            <person name="Robinson-Rechavi M."/>
            <person name="Braasch I."/>
            <person name="Lecointre G."/>
            <person name="Bobe J."/>
            <person name="Postlethwait J.H."/>
            <person name="Berthelot C."/>
            <person name="Roest Crollius H."/>
            <person name="Guiguen Y."/>
        </authorList>
    </citation>
    <scope>NUCLEOTIDE SEQUENCE</scope>
    <source>
        <strain evidence="16">WJC10195</strain>
    </source>
</reference>
<keyword evidence="17" id="KW-1185">Reference proteome</keyword>
<evidence type="ECO:0000313" key="16">
    <source>
        <dbReference type="EMBL" id="KAJ8370997.1"/>
    </source>
</evidence>
<organism evidence="16 17">
    <name type="scientific">Synaphobranchus kaupii</name>
    <name type="common">Kaup's arrowtooth eel</name>
    <dbReference type="NCBI Taxonomy" id="118154"/>
    <lineage>
        <taxon>Eukaryota</taxon>
        <taxon>Metazoa</taxon>
        <taxon>Chordata</taxon>
        <taxon>Craniata</taxon>
        <taxon>Vertebrata</taxon>
        <taxon>Euteleostomi</taxon>
        <taxon>Actinopterygii</taxon>
        <taxon>Neopterygii</taxon>
        <taxon>Teleostei</taxon>
        <taxon>Anguilliformes</taxon>
        <taxon>Synaphobranchidae</taxon>
        <taxon>Synaphobranchus</taxon>
    </lineage>
</organism>
<keyword evidence="5" id="KW-0963">Cytoplasm</keyword>
<name>A0A9Q1J797_SYNKA</name>
<dbReference type="Gene3D" id="3.90.70.80">
    <property type="match status" value="1"/>
</dbReference>
<evidence type="ECO:0000259" key="15">
    <source>
        <dbReference type="PROSITE" id="PS50802"/>
    </source>
</evidence>
<feature type="compositionally biased region" description="Polar residues" evidence="14">
    <location>
        <begin position="270"/>
        <end position="281"/>
    </location>
</feature>
<keyword evidence="6" id="KW-0645">Protease</keyword>
<comment type="subcellular location">
    <subcellularLocation>
        <location evidence="3">Cytoplasm</location>
    </subcellularLocation>
    <subcellularLocation>
        <location evidence="2">Nucleus</location>
    </subcellularLocation>
</comment>
<feature type="domain" description="OTU" evidence="15">
    <location>
        <begin position="60"/>
        <end position="184"/>
    </location>
</feature>
<comment type="function">
    <text evidence="12">Deubiquitinating enzyme that hydrolyzes 'Lys-6'- and 'Lys-11'-linked polyubiquitin. Also hydrolyzes heterotypic (mixed and branched) and homotypic chains. Important regulator of energy metabolism. Glucose and fatty acids trigger its nuclear translocation by CBP-dependent acetylation. In the nucleus, deubiquitinates and stabilizes the nuclear receptor PPARD regulating the expression of various genes involved in glucose and lipid metabolism and oxidative phosphorylation. Also acts as a negative regulator of the ribosome quality control (RQC) by mediating deubiquitination of 40S ribosomal proteins RPS10/eS10 and RPS20/uS10, thereby antagonizing ZNF598-mediated 40S ubiquitination.</text>
</comment>
<keyword evidence="10" id="KW-0007">Acetylation</keyword>
<evidence type="ECO:0000256" key="2">
    <source>
        <dbReference type="ARBA" id="ARBA00004123"/>
    </source>
</evidence>
<dbReference type="GO" id="GO:0035871">
    <property type="term" value="P:protein K11-linked deubiquitination"/>
    <property type="evidence" value="ECO:0007669"/>
    <property type="project" value="TreeGrafter"/>
</dbReference>
<feature type="compositionally biased region" description="Polar residues" evidence="14">
    <location>
        <begin position="333"/>
        <end position="348"/>
    </location>
</feature>
<evidence type="ECO:0000256" key="14">
    <source>
        <dbReference type="SAM" id="MobiDB-lite"/>
    </source>
</evidence>
<evidence type="ECO:0000313" key="17">
    <source>
        <dbReference type="Proteomes" id="UP001152622"/>
    </source>
</evidence>